<evidence type="ECO:0000313" key="3">
    <source>
        <dbReference type="Proteomes" id="UP000683246"/>
    </source>
</evidence>
<gene>
    <name evidence="2" type="ORF">HZI73_19435</name>
</gene>
<keyword evidence="1" id="KW-0812">Transmembrane</keyword>
<dbReference type="RefSeq" id="WP_212695030.1">
    <property type="nucleotide sequence ID" value="NZ_CP058649.1"/>
</dbReference>
<keyword evidence="3" id="KW-1185">Reference proteome</keyword>
<evidence type="ECO:0000256" key="1">
    <source>
        <dbReference type="SAM" id="Phobius"/>
    </source>
</evidence>
<keyword evidence="1" id="KW-0472">Membrane</keyword>
<protein>
    <submittedName>
        <fullName evidence="2">Uncharacterized protein</fullName>
    </submittedName>
</protein>
<sequence length="61" mass="6965">MKRGLTDVKQSHKNKERYLNGVKLEKGDTTAIIIAALTTVLPFAVIIIMIYMVLIKIFFRV</sequence>
<dbReference type="AlphaFoldDB" id="A0A8J8MM83"/>
<organism evidence="2 3">
    <name type="scientific">Vallitalea pronyensis</name>
    <dbReference type="NCBI Taxonomy" id="1348613"/>
    <lineage>
        <taxon>Bacteria</taxon>
        <taxon>Bacillati</taxon>
        <taxon>Bacillota</taxon>
        <taxon>Clostridia</taxon>
        <taxon>Lachnospirales</taxon>
        <taxon>Vallitaleaceae</taxon>
        <taxon>Vallitalea</taxon>
    </lineage>
</organism>
<feature type="transmembrane region" description="Helical" evidence="1">
    <location>
        <begin position="31"/>
        <end position="59"/>
    </location>
</feature>
<dbReference type="KEGG" id="vpy:HZI73_19435"/>
<dbReference type="EMBL" id="CP058649">
    <property type="protein sequence ID" value="QUI24335.1"/>
    <property type="molecule type" value="Genomic_DNA"/>
</dbReference>
<dbReference type="Proteomes" id="UP000683246">
    <property type="component" value="Chromosome"/>
</dbReference>
<reference evidence="2" key="1">
    <citation type="submission" date="2020-07" db="EMBL/GenBank/DDBJ databases">
        <title>Vallitalea pronyensis genome.</title>
        <authorList>
            <person name="Postec A."/>
        </authorList>
    </citation>
    <scope>NUCLEOTIDE SEQUENCE</scope>
    <source>
        <strain evidence="2">FatNI3</strain>
    </source>
</reference>
<accession>A0A8J8MM83</accession>
<evidence type="ECO:0000313" key="2">
    <source>
        <dbReference type="EMBL" id="QUI24335.1"/>
    </source>
</evidence>
<proteinExistence type="predicted"/>
<name>A0A8J8MM83_9FIRM</name>
<keyword evidence="1" id="KW-1133">Transmembrane helix</keyword>